<keyword evidence="2" id="KW-1185">Reference proteome</keyword>
<gene>
    <name evidence="1" type="ORF">SPELUC_LOCUS5699</name>
</gene>
<reference evidence="1" key="1">
    <citation type="submission" date="2021-06" db="EMBL/GenBank/DDBJ databases">
        <authorList>
            <person name="Kallberg Y."/>
            <person name="Tangrot J."/>
            <person name="Rosling A."/>
        </authorList>
    </citation>
    <scope>NUCLEOTIDE SEQUENCE</scope>
    <source>
        <strain evidence="1">28 12/20/2015</strain>
    </source>
</reference>
<dbReference type="Proteomes" id="UP000789366">
    <property type="component" value="Unassembled WGS sequence"/>
</dbReference>
<evidence type="ECO:0000313" key="1">
    <source>
        <dbReference type="EMBL" id="CAG8563420.1"/>
    </source>
</evidence>
<protein>
    <submittedName>
        <fullName evidence="1">11107_t:CDS:1</fullName>
    </submittedName>
</protein>
<comment type="caution">
    <text evidence="1">The sequence shown here is derived from an EMBL/GenBank/DDBJ whole genome shotgun (WGS) entry which is preliminary data.</text>
</comment>
<accession>A0ACA9M4J0</accession>
<dbReference type="EMBL" id="CAJVPW010006010">
    <property type="protein sequence ID" value="CAG8563420.1"/>
    <property type="molecule type" value="Genomic_DNA"/>
</dbReference>
<name>A0ACA9M4J0_9GLOM</name>
<proteinExistence type="predicted"/>
<organism evidence="1 2">
    <name type="scientific">Cetraspora pellucida</name>
    <dbReference type="NCBI Taxonomy" id="1433469"/>
    <lineage>
        <taxon>Eukaryota</taxon>
        <taxon>Fungi</taxon>
        <taxon>Fungi incertae sedis</taxon>
        <taxon>Mucoromycota</taxon>
        <taxon>Glomeromycotina</taxon>
        <taxon>Glomeromycetes</taxon>
        <taxon>Diversisporales</taxon>
        <taxon>Gigasporaceae</taxon>
        <taxon>Cetraspora</taxon>
    </lineage>
</organism>
<feature type="non-terminal residue" evidence="1">
    <location>
        <position position="78"/>
    </location>
</feature>
<sequence>MLNETNNIIFHKSRVKHPNLEKALSIWVDQVIVLGLSVLEALLSEKAYYFAITIGIFKEDMKFSNSWLNEFKQRYNLK</sequence>
<evidence type="ECO:0000313" key="2">
    <source>
        <dbReference type="Proteomes" id="UP000789366"/>
    </source>
</evidence>